<accession>A0A1J3GGS0</accession>
<evidence type="ECO:0000256" key="1">
    <source>
        <dbReference type="SAM" id="MobiDB-lite"/>
    </source>
</evidence>
<feature type="compositionally biased region" description="Basic and acidic residues" evidence="1">
    <location>
        <begin position="67"/>
        <end position="89"/>
    </location>
</feature>
<proteinExistence type="predicted"/>
<sequence length="169" mass="18891">MLCEPGHIVGVGLEFSDEVEDCEVEHMLQLIAEDYPFEHKIWHGGVTASEAGRKEAESSCGDSGENESAHRTRERSAEEDTKAGRRAYTEYDPTLHPPHLAATQAADKGESSHERDGFIRRLADEFEARSQLVVNGFLQEVKTFVSTEMGTLKMELSELMAVREHDLNT</sequence>
<gene>
    <name evidence="2" type="ORF">LE_TR5351_c0_g1_i1_g.17642</name>
</gene>
<reference evidence="2" key="1">
    <citation type="submission" date="2016-07" db="EMBL/GenBank/DDBJ databases">
        <title>De novo transcriptome assembly of four accessions of the metal hyperaccumulator plant Noccaea caerulescens.</title>
        <authorList>
            <person name="Blande D."/>
            <person name="Halimaa P."/>
            <person name="Tervahauta A.I."/>
            <person name="Aarts M.G."/>
            <person name="Karenlampi S.O."/>
        </authorList>
    </citation>
    <scope>NUCLEOTIDE SEQUENCE</scope>
</reference>
<protein>
    <submittedName>
        <fullName evidence="2">Uncharacterized protein</fullName>
    </submittedName>
</protein>
<name>A0A1J3GGS0_NOCCA</name>
<dbReference type="EMBL" id="GEVL01021924">
    <property type="protein sequence ID" value="JAU55417.1"/>
    <property type="molecule type" value="Transcribed_RNA"/>
</dbReference>
<evidence type="ECO:0000313" key="2">
    <source>
        <dbReference type="EMBL" id="JAU55417.1"/>
    </source>
</evidence>
<dbReference type="AlphaFoldDB" id="A0A1J3GGS0"/>
<feature type="region of interest" description="Disordered" evidence="1">
    <location>
        <begin position="49"/>
        <end position="114"/>
    </location>
</feature>
<organism evidence="2">
    <name type="scientific">Noccaea caerulescens</name>
    <name type="common">Alpine penny-cress</name>
    <name type="synonym">Thlaspi caerulescens</name>
    <dbReference type="NCBI Taxonomy" id="107243"/>
    <lineage>
        <taxon>Eukaryota</taxon>
        <taxon>Viridiplantae</taxon>
        <taxon>Streptophyta</taxon>
        <taxon>Embryophyta</taxon>
        <taxon>Tracheophyta</taxon>
        <taxon>Spermatophyta</taxon>
        <taxon>Magnoliopsida</taxon>
        <taxon>eudicotyledons</taxon>
        <taxon>Gunneridae</taxon>
        <taxon>Pentapetalae</taxon>
        <taxon>rosids</taxon>
        <taxon>malvids</taxon>
        <taxon>Brassicales</taxon>
        <taxon>Brassicaceae</taxon>
        <taxon>Coluteocarpeae</taxon>
        <taxon>Noccaea</taxon>
    </lineage>
</organism>